<dbReference type="GO" id="GO:0000981">
    <property type="term" value="F:DNA-binding transcription factor activity, RNA polymerase II-specific"/>
    <property type="evidence" value="ECO:0007669"/>
    <property type="project" value="TreeGrafter"/>
</dbReference>
<dbReference type="AlphaFoldDB" id="A0A0B2VH31"/>
<dbReference type="PANTHER" id="PTHR12451:SF0">
    <property type="entry name" value="ZINC FINGER PROTEIN CASTOR HOMOLOG 1"/>
    <property type="match status" value="1"/>
</dbReference>
<keyword evidence="5" id="KW-1185">Reference proteome</keyword>
<feature type="compositionally biased region" description="Polar residues" evidence="2">
    <location>
        <begin position="291"/>
        <end position="300"/>
    </location>
</feature>
<dbReference type="GO" id="GO:0005634">
    <property type="term" value="C:nucleus"/>
    <property type="evidence" value="ECO:0007669"/>
    <property type="project" value="TreeGrafter"/>
</dbReference>
<keyword evidence="1" id="KW-0863">Zinc-finger</keyword>
<dbReference type="GO" id="GO:0000977">
    <property type="term" value="F:RNA polymerase II transcription regulatory region sequence-specific DNA binding"/>
    <property type="evidence" value="ECO:0007669"/>
    <property type="project" value="TreeGrafter"/>
</dbReference>
<evidence type="ECO:0000256" key="1">
    <source>
        <dbReference type="PROSITE-ProRule" id="PRU00042"/>
    </source>
</evidence>
<feature type="domain" description="C2H2-type" evidence="3">
    <location>
        <begin position="233"/>
        <end position="260"/>
    </location>
</feature>
<evidence type="ECO:0000256" key="2">
    <source>
        <dbReference type="SAM" id="MobiDB-lite"/>
    </source>
</evidence>
<sequence length="451" mass="50277">MKSLDEICARLQRKKLDQVESENASKNRSTITPSTSSNRFDKPTTDLKSTTDVNNDNNNNNNSNDKSANNNNSIQRSHEDASNAVIYFKEYDPSKNRFKSAVKYSPISAEILQSPLRLIAPIEPISGDDQPSLSAMNIAQADNNEKGHRGRPRTVSSPEMALDKLQKGAQSLKSLPACDPVETNTFVCSPNAQSSTANNFGKYGTNESLRSKDSPCATHCGRPFCKLKKRMHYHCNFCEQGFGSLERLLPHLQKHYSSRSMVPVVKKLLAFPSISLLNPLTDSTLLKRDANTPSCSSSRNPESHGEMKRQDILGGSASTRNPPNDAPPNKRFKFVDCTLEAMEAVARRDEPNARGWAYTSGTIKQGEKNANWFCCEKCDFQANDRTKFVLHTKLHEKNDGLMKNGFRKIIALVDGKCPIVEQCRRSSTHYHCTTCEYVAVSVTQMLTHLHA</sequence>
<keyword evidence="1" id="KW-0479">Metal-binding</keyword>
<reference evidence="4 5" key="1">
    <citation type="submission" date="2014-11" db="EMBL/GenBank/DDBJ databases">
        <title>Genetic blueprint of the zoonotic pathogen Toxocara canis.</title>
        <authorList>
            <person name="Zhu X.-Q."/>
            <person name="Korhonen P.K."/>
            <person name="Cai H."/>
            <person name="Young N.D."/>
            <person name="Nejsum P."/>
            <person name="von Samson-Himmelstjerna G."/>
            <person name="Boag P.R."/>
            <person name="Tan P."/>
            <person name="Li Q."/>
            <person name="Min J."/>
            <person name="Yang Y."/>
            <person name="Wang X."/>
            <person name="Fang X."/>
            <person name="Hall R.S."/>
            <person name="Hofmann A."/>
            <person name="Sternberg P.W."/>
            <person name="Jex A.R."/>
            <person name="Gasser R.B."/>
        </authorList>
    </citation>
    <scope>NUCLEOTIDE SEQUENCE [LARGE SCALE GENOMIC DNA]</scope>
    <source>
        <strain evidence="4">PN_DK_2014</strain>
    </source>
</reference>
<dbReference type="PROSITE" id="PS00028">
    <property type="entry name" value="ZINC_FINGER_C2H2_1"/>
    <property type="match status" value="1"/>
</dbReference>
<comment type="caution">
    <text evidence="4">The sequence shown here is derived from an EMBL/GenBank/DDBJ whole genome shotgun (WGS) entry which is preliminary data.</text>
</comment>
<dbReference type="GO" id="GO:0008270">
    <property type="term" value="F:zinc ion binding"/>
    <property type="evidence" value="ECO:0007669"/>
    <property type="project" value="UniProtKB-KW"/>
</dbReference>
<evidence type="ECO:0000259" key="3">
    <source>
        <dbReference type="PROSITE" id="PS50157"/>
    </source>
</evidence>
<gene>
    <name evidence="4" type="ORF">Tcan_09868</name>
</gene>
<proteinExistence type="predicted"/>
<dbReference type="PANTHER" id="PTHR12451">
    <property type="entry name" value="TRANSCRIPTION FACTOR CASTOR PROTEIN MING -RELATED"/>
    <property type="match status" value="1"/>
</dbReference>
<dbReference type="EMBL" id="JPKZ01001678">
    <property type="protein sequence ID" value="KHN80782.1"/>
    <property type="molecule type" value="Genomic_DNA"/>
</dbReference>
<dbReference type="OrthoDB" id="5862449at2759"/>
<keyword evidence="1" id="KW-0862">Zinc</keyword>
<dbReference type="PROSITE" id="PS50157">
    <property type="entry name" value="ZINC_FINGER_C2H2_2"/>
    <property type="match status" value="1"/>
</dbReference>
<dbReference type="SMART" id="SM00355">
    <property type="entry name" value="ZnF_C2H2"/>
    <property type="match status" value="3"/>
</dbReference>
<feature type="region of interest" description="Disordered" evidence="2">
    <location>
        <begin position="288"/>
        <end position="308"/>
    </location>
</feature>
<feature type="region of interest" description="Disordered" evidence="2">
    <location>
        <begin position="13"/>
        <end position="78"/>
    </location>
</feature>
<organism evidence="4 5">
    <name type="scientific">Toxocara canis</name>
    <name type="common">Canine roundworm</name>
    <dbReference type="NCBI Taxonomy" id="6265"/>
    <lineage>
        <taxon>Eukaryota</taxon>
        <taxon>Metazoa</taxon>
        <taxon>Ecdysozoa</taxon>
        <taxon>Nematoda</taxon>
        <taxon>Chromadorea</taxon>
        <taxon>Rhabditida</taxon>
        <taxon>Spirurina</taxon>
        <taxon>Ascaridomorpha</taxon>
        <taxon>Ascaridoidea</taxon>
        <taxon>Toxocaridae</taxon>
        <taxon>Toxocara</taxon>
    </lineage>
</organism>
<feature type="compositionally biased region" description="Polar residues" evidence="2">
    <location>
        <begin position="21"/>
        <end position="38"/>
    </location>
</feature>
<feature type="compositionally biased region" description="Low complexity" evidence="2">
    <location>
        <begin position="52"/>
        <end position="73"/>
    </location>
</feature>
<protein>
    <recommendedName>
        <fullName evidence="3">C2H2-type domain-containing protein</fullName>
    </recommendedName>
</protein>
<dbReference type="Proteomes" id="UP000031036">
    <property type="component" value="Unassembled WGS sequence"/>
</dbReference>
<evidence type="ECO:0000313" key="4">
    <source>
        <dbReference type="EMBL" id="KHN80782.1"/>
    </source>
</evidence>
<dbReference type="STRING" id="6265.A0A0B2VH31"/>
<dbReference type="InterPro" id="IPR013087">
    <property type="entry name" value="Znf_C2H2_type"/>
</dbReference>
<dbReference type="InterPro" id="IPR040373">
    <property type="entry name" value="CASZ1"/>
</dbReference>
<name>A0A0B2VH31_TOXCA</name>
<dbReference type="GO" id="GO:0045664">
    <property type="term" value="P:regulation of neuron differentiation"/>
    <property type="evidence" value="ECO:0007669"/>
    <property type="project" value="TreeGrafter"/>
</dbReference>
<evidence type="ECO:0000313" key="5">
    <source>
        <dbReference type="Proteomes" id="UP000031036"/>
    </source>
</evidence>
<accession>A0A0B2VH31</accession>
<dbReference type="GO" id="GO:0045944">
    <property type="term" value="P:positive regulation of transcription by RNA polymerase II"/>
    <property type="evidence" value="ECO:0007669"/>
    <property type="project" value="TreeGrafter"/>
</dbReference>